<dbReference type="Gene3D" id="1.10.1740.10">
    <property type="match status" value="1"/>
</dbReference>
<evidence type="ECO:0000256" key="4">
    <source>
        <dbReference type="ARBA" id="ARBA00023163"/>
    </source>
</evidence>
<dbReference type="PANTHER" id="PTHR43133">
    <property type="entry name" value="RNA POLYMERASE ECF-TYPE SIGMA FACTO"/>
    <property type="match status" value="1"/>
</dbReference>
<dbReference type="Gene3D" id="1.10.10.10">
    <property type="entry name" value="Winged helix-like DNA-binding domain superfamily/Winged helix DNA-binding domain"/>
    <property type="match status" value="1"/>
</dbReference>
<keyword evidence="6" id="KW-1185">Reference proteome</keyword>
<reference evidence="6" key="1">
    <citation type="journal article" date="2019" name="Int. J. Syst. Evol. Microbiol.">
        <title>The Global Catalogue of Microorganisms (GCM) 10K type strain sequencing project: providing services to taxonomists for standard genome sequencing and annotation.</title>
        <authorList>
            <consortium name="The Broad Institute Genomics Platform"/>
            <consortium name="The Broad Institute Genome Sequencing Center for Infectious Disease"/>
            <person name="Wu L."/>
            <person name="Ma J."/>
        </authorList>
    </citation>
    <scope>NUCLEOTIDE SEQUENCE [LARGE SCALE GENOMIC DNA]</scope>
    <source>
        <strain evidence="6">JCM 17978</strain>
    </source>
</reference>
<dbReference type="RefSeq" id="WP_376858677.1">
    <property type="nucleotide sequence ID" value="NZ_JBHSLA010000001.1"/>
</dbReference>
<comment type="similarity">
    <text evidence="1">Belongs to the sigma-70 factor family. ECF subfamily.</text>
</comment>
<dbReference type="InterPro" id="IPR013324">
    <property type="entry name" value="RNA_pol_sigma_r3/r4-like"/>
</dbReference>
<evidence type="ECO:0000256" key="1">
    <source>
        <dbReference type="ARBA" id="ARBA00010641"/>
    </source>
</evidence>
<evidence type="ECO:0000256" key="3">
    <source>
        <dbReference type="ARBA" id="ARBA00023082"/>
    </source>
</evidence>
<evidence type="ECO:0000313" key="6">
    <source>
        <dbReference type="Proteomes" id="UP001596162"/>
    </source>
</evidence>
<dbReference type="SUPFAM" id="SSF88946">
    <property type="entry name" value="Sigma2 domain of RNA polymerase sigma factors"/>
    <property type="match status" value="1"/>
</dbReference>
<dbReference type="InterPro" id="IPR039425">
    <property type="entry name" value="RNA_pol_sigma-70-like"/>
</dbReference>
<evidence type="ECO:0000313" key="5">
    <source>
        <dbReference type="EMBL" id="MFC5194500.1"/>
    </source>
</evidence>
<dbReference type="InterPro" id="IPR036388">
    <property type="entry name" value="WH-like_DNA-bd_sf"/>
</dbReference>
<keyword evidence="2" id="KW-0805">Transcription regulation</keyword>
<name>A0ABW0C5G3_9FLAO</name>
<dbReference type="SUPFAM" id="SSF88659">
    <property type="entry name" value="Sigma3 and sigma4 domains of RNA polymerase sigma factors"/>
    <property type="match status" value="1"/>
</dbReference>
<comment type="caution">
    <text evidence="5">The sequence shown here is derived from an EMBL/GenBank/DDBJ whole genome shotgun (WGS) entry which is preliminary data.</text>
</comment>
<evidence type="ECO:0000256" key="2">
    <source>
        <dbReference type="ARBA" id="ARBA00023015"/>
    </source>
</evidence>
<keyword evidence="3" id="KW-0731">Sigma factor</keyword>
<keyword evidence="4" id="KW-0804">Transcription</keyword>
<organism evidence="5 6">
    <name type="scientific">Bizionia hallyeonensis</name>
    <dbReference type="NCBI Taxonomy" id="1123757"/>
    <lineage>
        <taxon>Bacteria</taxon>
        <taxon>Pseudomonadati</taxon>
        <taxon>Bacteroidota</taxon>
        <taxon>Flavobacteriia</taxon>
        <taxon>Flavobacteriales</taxon>
        <taxon>Flavobacteriaceae</taxon>
        <taxon>Bizionia</taxon>
    </lineage>
</organism>
<accession>A0ABW0C5G3</accession>
<sequence length="182" mass="20905">MIDEDIVKALKKGHIETLEAVYLEHKSAFIGFAKKYTSDEDLITDMYQDAIIALRENAINGKLDNLKSEVKTYLFSIGKYKIFKALKQQQKVHLVSEPALFDSLKNEYDLSTELIGELTDEQKQLQAAFINLEGKCKEILTLFYYRGFTIDDITAELNYNNKDVTKSQKSRCLKALKAMIFN</sequence>
<protein>
    <submittedName>
        <fullName evidence="5">Sigma-70 family RNA polymerase sigma factor</fullName>
    </submittedName>
</protein>
<proteinExistence type="inferred from homology"/>
<gene>
    <name evidence="5" type="ORF">ACFPH8_04075</name>
</gene>
<dbReference type="InterPro" id="IPR014284">
    <property type="entry name" value="RNA_pol_sigma-70_dom"/>
</dbReference>
<dbReference type="PANTHER" id="PTHR43133:SF46">
    <property type="entry name" value="RNA POLYMERASE SIGMA-70 FACTOR ECF SUBFAMILY"/>
    <property type="match status" value="1"/>
</dbReference>
<dbReference type="InterPro" id="IPR013325">
    <property type="entry name" value="RNA_pol_sigma_r2"/>
</dbReference>
<dbReference type="EMBL" id="JBHSLA010000001">
    <property type="protein sequence ID" value="MFC5194500.1"/>
    <property type="molecule type" value="Genomic_DNA"/>
</dbReference>
<dbReference type="NCBIfam" id="TIGR02937">
    <property type="entry name" value="sigma70-ECF"/>
    <property type="match status" value="1"/>
</dbReference>
<dbReference type="Proteomes" id="UP001596162">
    <property type="component" value="Unassembled WGS sequence"/>
</dbReference>